<dbReference type="SUPFAM" id="SSF53335">
    <property type="entry name" value="S-adenosyl-L-methionine-dependent methyltransferases"/>
    <property type="match status" value="1"/>
</dbReference>
<accession>A0A7R9BMW7</accession>
<dbReference type="InterPro" id="IPR025714">
    <property type="entry name" value="Methyltranfer_dom"/>
</dbReference>
<dbReference type="EMBL" id="CAJPEX010001184">
    <property type="protein sequence ID" value="CAG0918447.1"/>
    <property type="molecule type" value="Genomic_DNA"/>
</dbReference>
<organism evidence="2">
    <name type="scientific">Notodromas monacha</name>
    <dbReference type="NCBI Taxonomy" id="399045"/>
    <lineage>
        <taxon>Eukaryota</taxon>
        <taxon>Metazoa</taxon>
        <taxon>Ecdysozoa</taxon>
        <taxon>Arthropoda</taxon>
        <taxon>Crustacea</taxon>
        <taxon>Oligostraca</taxon>
        <taxon>Ostracoda</taxon>
        <taxon>Podocopa</taxon>
        <taxon>Podocopida</taxon>
        <taxon>Cypridocopina</taxon>
        <taxon>Cypridoidea</taxon>
        <taxon>Cyprididae</taxon>
        <taxon>Notodromas</taxon>
    </lineage>
</organism>
<dbReference type="AlphaFoldDB" id="A0A7R9BMW7"/>
<sequence>MGSTDVSDSRIGMDNPELYKQVSQPQAQDFRWVFENFGNHLHFRPYDRVLDIGCGPGDLTKDVIFPRMAPFSELIGIDLSGKMIDFAERNSKLPGIGFIQQDANKIGELQRYYPSGETLKDLGKMVRKDGTLFLLFVESCTIFDIYLEFSRSDKYGKHMKASEIRITS</sequence>
<dbReference type="PANTHER" id="PTHR43861">
    <property type="entry name" value="TRANS-ACONITATE 2-METHYLTRANSFERASE-RELATED"/>
    <property type="match status" value="1"/>
</dbReference>
<reference evidence="2" key="1">
    <citation type="submission" date="2020-11" db="EMBL/GenBank/DDBJ databases">
        <authorList>
            <person name="Tran Van P."/>
        </authorList>
    </citation>
    <scope>NUCLEOTIDE SEQUENCE</scope>
</reference>
<name>A0A7R9BMW7_9CRUS</name>
<dbReference type="PANTHER" id="PTHR43861:SF1">
    <property type="entry name" value="TRANS-ACONITATE 2-METHYLTRANSFERASE"/>
    <property type="match status" value="1"/>
</dbReference>
<protein>
    <recommendedName>
        <fullName evidence="1">Methyltransferase domain-containing protein</fullName>
    </recommendedName>
</protein>
<gene>
    <name evidence="2" type="ORF">NMOB1V02_LOCUS6003</name>
</gene>
<dbReference type="OrthoDB" id="66144at2759"/>
<feature type="domain" description="Methyltransferase" evidence="1">
    <location>
        <begin position="47"/>
        <end position="109"/>
    </location>
</feature>
<evidence type="ECO:0000313" key="3">
    <source>
        <dbReference type="Proteomes" id="UP000678499"/>
    </source>
</evidence>
<dbReference type="Proteomes" id="UP000678499">
    <property type="component" value="Unassembled WGS sequence"/>
</dbReference>
<dbReference type="CDD" id="cd02440">
    <property type="entry name" value="AdoMet_MTases"/>
    <property type="match status" value="1"/>
</dbReference>
<evidence type="ECO:0000313" key="2">
    <source>
        <dbReference type="EMBL" id="CAD7278295.1"/>
    </source>
</evidence>
<dbReference type="Gene3D" id="3.40.50.150">
    <property type="entry name" value="Vaccinia Virus protein VP39"/>
    <property type="match status" value="1"/>
</dbReference>
<dbReference type="EMBL" id="OA883221">
    <property type="protein sequence ID" value="CAD7278295.1"/>
    <property type="molecule type" value="Genomic_DNA"/>
</dbReference>
<proteinExistence type="predicted"/>
<dbReference type="InterPro" id="IPR029063">
    <property type="entry name" value="SAM-dependent_MTases_sf"/>
</dbReference>
<dbReference type="Pfam" id="PF13847">
    <property type="entry name" value="Methyltransf_31"/>
    <property type="match status" value="1"/>
</dbReference>
<keyword evidence="3" id="KW-1185">Reference proteome</keyword>
<evidence type="ECO:0000259" key="1">
    <source>
        <dbReference type="Pfam" id="PF13847"/>
    </source>
</evidence>